<dbReference type="Proteomes" id="UP001597188">
    <property type="component" value="Unassembled WGS sequence"/>
</dbReference>
<keyword evidence="1" id="KW-1133">Transmembrane helix</keyword>
<sequence length="93" mass="10355">MQTIKKAMVAAKNWIQISIGFAIISIPINLLMGRPVLNGLWHDWVVADAGLRWQLLGLVLGVLLAAWVVLTLLFTLGYGLNDWLKQQDNKSSN</sequence>
<proteinExistence type="predicted"/>
<keyword evidence="1" id="KW-0472">Membrane</keyword>
<accession>A0ABW4C1E9</accession>
<evidence type="ECO:0000313" key="2">
    <source>
        <dbReference type="EMBL" id="MFD1421316.1"/>
    </source>
</evidence>
<name>A0ABW4C1E9_9LACO</name>
<evidence type="ECO:0000256" key="1">
    <source>
        <dbReference type="SAM" id="Phobius"/>
    </source>
</evidence>
<evidence type="ECO:0000313" key="3">
    <source>
        <dbReference type="Proteomes" id="UP001597188"/>
    </source>
</evidence>
<reference evidence="3" key="1">
    <citation type="journal article" date="2019" name="Int. J. Syst. Evol. Microbiol.">
        <title>The Global Catalogue of Microorganisms (GCM) 10K type strain sequencing project: providing services to taxonomists for standard genome sequencing and annotation.</title>
        <authorList>
            <consortium name="The Broad Institute Genomics Platform"/>
            <consortium name="The Broad Institute Genome Sequencing Center for Infectious Disease"/>
            <person name="Wu L."/>
            <person name="Ma J."/>
        </authorList>
    </citation>
    <scope>NUCLEOTIDE SEQUENCE [LARGE SCALE GENOMIC DNA]</scope>
    <source>
        <strain evidence="3">CCM 8931</strain>
    </source>
</reference>
<dbReference type="RefSeq" id="WP_137636215.1">
    <property type="nucleotide sequence ID" value="NZ_BJDL01000036.1"/>
</dbReference>
<organism evidence="2 3">
    <name type="scientific">Lactiplantibacillus songbeiensis</name>
    <dbReference type="NCBI Taxonomy" id="2559920"/>
    <lineage>
        <taxon>Bacteria</taxon>
        <taxon>Bacillati</taxon>
        <taxon>Bacillota</taxon>
        <taxon>Bacilli</taxon>
        <taxon>Lactobacillales</taxon>
        <taxon>Lactobacillaceae</taxon>
        <taxon>Lactiplantibacillus</taxon>
    </lineage>
</organism>
<comment type="caution">
    <text evidence="2">The sequence shown here is derived from an EMBL/GenBank/DDBJ whole genome shotgun (WGS) entry which is preliminary data.</text>
</comment>
<protein>
    <recommendedName>
        <fullName evidence="4">Integral membrane protein</fullName>
    </recommendedName>
</protein>
<feature type="transmembrane region" description="Helical" evidence="1">
    <location>
        <begin position="14"/>
        <end position="33"/>
    </location>
</feature>
<evidence type="ECO:0008006" key="4">
    <source>
        <dbReference type="Google" id="ProtNLM"/>
    </source>
</evidence>
<feature type="transmembrane region" description="Helical" evidence="1">
    <location>
        <begin position="53"/>
        <end position="80"/>
    </location>
</feature>
<keyword evidence="1" id="KW-0812">Transmembrane</keyword>
<dbReference type="EMBL" id="JBHTOJ010000037">
    <property type="protein sequence ID" value="MFD1421316.1"/>
    <property type="molecule type" value="Genomic_DNA"/>
</dbReference>
<keyword evidence="3" id="KW-1185">Reference proteome</keyword>
<gene>
    <name evidence="2" type="ORF">ACFQ5L_10235</name>
</gene>